<organism evidence="3 4">
    <name type="scientific">Rouxiella aceris</name>
    <dbReference type="NCBI Taxonomy" id="2703884"/>
    <lineage>
        <taxon>Bacteria</taxon>
        <taxon>Pseudomonadati</taxon>
        <taxon>Pseudomonadota</taxon>
        <taxon>Gammaproteobacteria</taxon>
        <taxon>Enterobacterales</taxon>
        <taxon>Yersiniaceae</taxon>
        <taxon>Rouxiella</taxon>
    </lineage>
</organism>
<keyword evidence="1" id="KW-0175">Coiled coil</keyword>
<name>A0A848MN96_9GAMM</name>
<dbReference type="RefSeq" id="WP_169404961.1">
    <property type="nucleotide sequence ID" value="NZ_JAADJU010000013.1"/>
</dbReference>
<evidence type="ECO:0000256" key="1">
    <source>
        <dbReference type="SAM" id="Coils"/>
    </source>
</evidence>
<evidence type="ECO:0000313" key="3">
    <source>
        <dbReference type="EMBL" id="NMP29245.1"/>
    </source>
</evidence>
<accession>A0A848MN96</accession>
<sequence>MEIGSFNRGNAINRYYAQNVNENKTDVQQQEVFVVRSRRVKRGTLNGIQTSDPWYVRLSLGGILEFIPGVRDINPMGAVRRIFGGRTAPGVPTPQATTTVSPAPARPPLPGFRQITFQGQSAYIRPSGQADIFELYHLGRYQQPLRTGLVYLDNRGQWRSVGLSGGGDPVPGPSGRQPPVGGIWHLLRQANQMLQSASDHATALSNATNLFIDRLRETLQTRNHEQIARESDQLAAYRRQYRILNQSLAETRNVINTLRVCLQTWNDRHPEARVALRVITNYLRQAAEMVDSINELTHQVALREQALAMDERQINLILNDNKENETR</sequence>
<proteinExistence type="predicted"/>
<reference evidence="3 4" key="1">
    <citation type="submission" date="2020-01" db="EMBL/GenBank/DDBJ databases">
        <authorList>
            <person name="Lee S.D."/>
        </authorList>
    </citation>
    <scope>NUCLEOTIDE SEQUENCE [LARGE SCALE GENOMIC DNA]</scope>
    <source>
        <strain evidence="3 4">SAP-1</strain>
    </source>
</reference>
<dbReference type="Proteomes" id="UP000585363">
    <property type="component" value="Unassembled WGS sequence"/>
</dbReference>
<dbReference type="AlphaFoldDB" id="A0A848MN96"/>
<evidence type="ECO:0000256" key="2">
    <source>
        <dbReference type="SAM" id="MobiDB-lite"/>
    </source>
</evidence>
<keyword evidence="4" id="KW-1185">Reference proteome</keyword>
<reference evidence="3 4" key="2">
    <citation type="submission" date="2020-06" db="EMBL/GenBank/DDBJ databases">
        <title>Polyphasic characterization of a Rahnella strain isolated from tree sap.</title>
        <authorList>
            <person name="Kim I.S."/>
        </authorList>
    </citation>
    <scope>NUCLEOTIDE SEQUENCE [LARGE SCALE GENOMIC DNA]</scope>
    <source>
        <strain evidence="3 4">SAP-1</strain>
    </source>
</reference>
<comment type="caution">
    <text evidence="3">The sequence shown here is derived from an EMBL/GenBank/DDBJ whole genome shotgun (WGS) entry which is preliminary data.</text>
</comment>
<dbReference type="EMBL" id="JAADJU010000013">
    <property type="protein sequence ID" value="NMP29245.1"/>
    <property type="molecule type" value="Genomic_DNA"/>
</dbReference>
<feature type="coiled-coil region" evidence="1">
    <location>
        <begin position="227"/>
        <end position="254"/>
    </location>
</feature>
<dbReference type="SUPFAM" id="SSF143865">
    <property type="entry name" value="CorA soluble domain-like"/>
    <property type="match status" value="1"/>
</dbReference>
<evidence type="ECO:0000313" key="4">
    <source>
        <dbReference type="Proteomes" id="UP000585363"/>
    </source>
</evidence>
<dbReference type="InterPro" id="IPR045861">
    <property type="entry name" value="CorA_cytoplasmic_dom"/>
</dbReference>
<protein>
    <submittedName>
        <fullName evidence="3">Uncharacterized protein</fullName>
    </submittedName>
</protein>
<feature type="region of interest" description="Disordered" evidence="2">
    <location>
        <begin position="87"/>
        <end position="107"/>
    </location>
</feature>
<gene>
    <name evidence="3" type="ORF">GW590_20565</name>
</gene>